<proteinExistence type="predicted"/>
<accession>A0AAP0GM29</accession>
<comment type="caution">
    <text evidence="2">The sequence shown here is derived from an EMBL/GenBank/DDBJ whole genome shotgun (WGS) entry which is preliminary data.</text>
</comment>
<dbReference type="InterPro" id="IPR022251">
    <property type="entry name" value="DUF3774_wound-induced"/>
</dbReference>
<dbReference type="Pfam" id="PF12609">
    <property type="entry name" value="DUF3774"/>
    <property type="match status" value="1"/>
</dbReference>
<dbReference type="EMBL" id="JBCNJP010000027">
    <property type="protein sequence ID" value="KAK9052545.1"/>
    <property type="molecule type" value="Genomic_DNA"/>
</dbReference>
<protein>
    <submittedName>
        <fullName evidence="2">Uncharacterized protein</fullName>
    </submittedName>
</protein>
<evidence type="ECO:0000313" key="2">
    <source>
        <dbReference type="EMBL" id="KAK9052545.1"/>
    </source>
</evidence>
<feature type="region of interest" description="Disordered" evidence="1">
    <location>
        <begin position="56"/>
        <end position="77"/>
    </location>
</feature>
<feature type="compositionally biased region" description="Basic and acidic residues" evidence="1">
    <location>
        <begin position="57"/>
        <end position="77"/>
    </location>
</feature>
<sequence length="94" mass="10413">MTSSLTRVEMAAGGAVANGHRDQGYKFRSLINSFRHSSASCVNLRPLSGIMRQSSKVTDDERILDGGEKKSTHKSVQSDDSLRQVMYFNCWGQS</sequence>
<reference evidence="2 3" key="1">
    <citation type="submission" date="2024-04" db="EMBL/GenBank/DDBJ databases">
        <title>The reference genome of an endangered Asteraceae, Deinandra increscens subsp. villosa, native to the Central Coast of California.</title>
        <authorList>
            <person name="Guilliams M."/>
            <person name="Hasenstab-Lehman K."/>
            <person name="Meyer R."/>
            <person name="Mcevoy S."/>
        </authorList>
    </citation>
    <scope>NUCLEOTIDE SEQUENCE [LARGE SCALE GENOMIC DNA]</scope>
    <source>
        <tissue evidence="2">Leaf</tissue>
    </source>
</reference>
<dbReference type="Proteomes" id="UP001408789">
    <property type="component" value="Unassembled WGS sequence"/>
</dbReference>
<gene>
    <name evidence="2" type="ORF">SSX86_029174</name>
</gene>
<name>A0AAP0GM29_9ASTR</name>
<organism evidence="2 3">
    <name type="scientific">Deinandra increscens subsp. villosa</name>
    <dbReference type="NCBI Taxonomy" id="3103831"/>
    <lineage>
        <taxon>Eukaryota</taxon>
        <taxon>Viridiplantae</taxon>
        <taxon>Streptophyta</taxon>
        <taxon>Embryophyta</taxon>
        <taxon>Tracheophyta</taxon>
        <taxon>Spermatophyta</taxon>
        <taxon>Magnoliopsida</taxon>
        <taxon>eudicotyledons</taxon>
        <taxon>Gunneridae</taxon>
        <taxon>Pentapetalae</taxon>
        <taxon>asterids</taxon>
        <taxon>campanulids</taxon>
        <taxon>Asterales</taxon>
        <taxon>Asteraceae</taxon>
        <taxon>Asteroideae</taxon>
        <taxon>Heliantheae alliance</taxon>
        <taxon>Madieae</taxon>
        <taxon>Madiinae</taxon>
        <taxon>Deinandra</taxon>
    </lineage>
</organism>
<keyword evidence="3" id="KW-1185">Reference proteome</keyword>
<evidence type="ECO:0000256" key="1">
    <source>
        <dbReference type="SAM" id="MobiDB-lite"/>
    </source>
</evidence>
<dbReference type="AlphaFoldDB" id="A0AAP0GM29"/>
<evidence type="ECO:0000313" key="3">
    <source>
        <dbReference type="Proteomes" id="UP001408789"/>
    </source>
</evidence>